<sequence>MRLLAVLPVLWAGAWALFPFGISQGDTPLSDAEWLTATVDIPVVYYARPQTQAHISRLGLLIFGDQPQPDHFRNLEHLNKSAVAAFYAPTSGGSVFLRSTSSDKNLLMRLSSDVIQVFPEKDFNAKQAVVATWENMANLERQSGNTFQLVLVSDGIDSFAIFVYKAIAWASSNGHFAQAGFSHPDGWQLNVNSGTDTLKDLMSLSNSDRDGQFIYKISGLALEHPKGDDEYSYSDEYEGEDGESRKGGRRGEDCPPDPYKDKCPAGCSVITDTNGCSRCLCAERPPPQLPQGNDLEEEQPEPAVSKEEENSDVPEEDLHPLDPRVTGRHRLTTPAINRVPIEGGNSVTEEISACQAAGCHPNAGCRDYPGGVCCQCNTDYYGNGKDCVKRGEVQRLVGSFEGALNGQRVDKSEIHVYVANSDGHAYSAISRLPQDQNLGTSMLLLLPVGSVIGWLFAEVNSPSLYNGFELTGGIFNRTATVHIGDTAVVTIRQQFTGRNRQDYLIANTFVTGTLPQLRDGADVTFPDYDEEYRVEKPGFVRSYSTLEAVVNEGGTKRKFKLTVDQQMHFEECAFKPNDRTNAAVLNVKRAHVTYDKVDGIVRYASRNYVDAQRTTTKEENVQAPREPATGDVQPESRAQDVCATGKHVCTHPHMLCRPVEHSYRCECAAGYQAKHDSTSSIGWYCVDIDECARGDSTCDPNAACLNTDGGFQCQCNAGFSGDGHRCFGGELRGDEQQPHPRHHAQGHDGHPAEMAPQAPGSCAAHTDCHQWGECVFPEGAAHGQCKCRGWYVGDGVEHCGPPQETRRAPQQPAQHPPREEHQPARMPSHQGLPCGSQHCSAHAECLPSTDGGSECVCRAGYNGNGLQCESLLAEEGADQPVQVGASGTICRSHDECSEHGSCAYDQSVGYYQCICTPPYTGDGVRCTAEGGGEVLVPYNNAQHGSGGQECDVLRNCGQNADCVFARPHWKCACQSGFIGDGYHCVEAALGLPDLLPPLEPPTANRNTGCDRCDTNAQCVFDSHNRRFVCECVSGYMGDGLSCVQVAGQGHGGHGGRLAAPKLCREQSDCHQSAHCVQNDRNEYFCQCLPGFRGDGVTTCRIADKCTPADPNSCAQNAQCQYREDQGAYLCVCVEGFTGDGTSCVPHAQPVGCDRDPKTCHHNAQCVYNHERREYGCLCKPGTHGDGRSRCDQIETPQCSGCSIHAQCVLTAGGASRCQCSNGYVGNGHVCQPMTTCLDDRAMCSEHAECVPGEGGHYICNCRYGFHGNGRICTADSDSRTDTLLVARGMAIFHRGTNQDIPGKQLVVIPHHIAVGVDFDCQEERIVWSDISGHSIRSASLQGGNMSSHFTDTLESPEGIAVDWSSRNIYYADSLKDEIGVVSMDGKYQKALVTEGLVNPRALAIDLQNRHLFYTDWHRQSPIIGRVDLDGRNNHKFVQDDIHLPNGLTILPNRRELCWVDAGVKRLSCIGLDGRNRRTVYSNLNYPFGVTHVREERFYWTDWKDNRVHTVDIYGSAYQSMPISLGGSGKSYGILGVPDKCVGGVTACATENGGCPYLCLPTAAGPTSKTCVCPDNDDTLQGC</sequence>
<evidence type="ECO:0000256" key="3">
    <source>
        <dbReference type="ARBA" id="ARBA00022530"/>
    </source>
</evidence>
<dbReference type="InterPro" id="IPR000033">
    <property type="entry name" value="LDLR_classB_rpt"/>
</dbReference>
<keyword evidence="10 12" id="KW-1015">Disulfide bond</keyword>
<evidence type="ECO:0000256" key="9">
    <source>
        <dbReference type="ARBA" id="ARBA00022889"/>
    </source>
</evidence>
<dbReference type="Pfam" id="PF07645">
    <property type="entry name" value="EGF_CA"/>
    <property type="match status" value="2"/>
</dbReference>
<feature type="domain" description="NIDO" evidence="18">
    <location>
        <begin position="81"/>
        <end position="220"/>
    </location>
</feature>
<dbReference type="PROSITE" id="PS01186">
    <property type="entry name" value="EGF_2"/>
    <property type="match status" value="9"/>
</dbReference>
<dbReference type="InterPro" id="IPR009017">
    <property type="entry name" value="GFP"/>
</dbReference>
<dbReference type="Gene3D" id="2.120.10.30">
    <property type="entry name" value="TolB, C-terminal domain"/>
    <property type="match status" value="1"/>
</dbReference>
<keyword evidence="20" id="KW-1185">Reference proteome</keyword>
<evidence type="ECO:0000256" key="4">
    <source>
        <dbReference type="ARBA" id="ARBA00022536"/>
    </source>
</evidence>
<feature type="region of interest" description="Disordered" evidence="14">
    <location>
        <begin position="226"/>
        <end position="258"/>
    </location>
</feature>
<feature type="domain" description="EGF-like" evidence="16">
    <location>
        <begin position="1101"/>
        <end position="1144"/>
    </location>
</feature>
<evidence type="ECO:0000256" key="11">
    <source>
        <dbReference type="ARBA" id="ARBA00023180"/>
    </source>
</evidence>
<reference evidence="19" key="1">
    <citation type="submission" date="2023-06" db="EMBL/GenBank/DDBJ databases">
        <authorList>
            <person name="Delattre M."/>
        </authorList>
    </citation>
    <scope>NUCLEOTIDE SEQUENCE</scope>
    <source>
        <strain evidence="19">AF72</strain>
    </source>
</reference>
<feature type="repeat" description="LDL-receptor class B" evidence="13">
    <location>
        <begin position="1366"/>
        <end position="1408"/>
    </location>
</feature>
<feature type="domain" description="EGF-like" evidence="16">
    <location>
        <begin position="687"/>
        <end position="727"/>
    </location>
</feature>
<feature type="compositionally biased region" description="Basic and acidic residues" evidence="14">
    <location>
        <begin position="242"/>
        <end position="258"/>
    </location>
</feature>
<evidence type="ECO:0000256" key="14">
    <source>
        <dbReference type="SAM" id="MobiDB-lite"/>
    </source>
</evidence>
<dbReference type="SMART" id="SM00179">
    <property type="entry name" value="EGF_CA"/>
    <property type="match status" value="6"/>
</dbReference>
<feature type="domain" description="EGF-like" evidence="16">
    <location>
        <begin position="1059"/>
        <end position="1100"/>
    </location>
</feature>
<evidence type="ECO:0000256" key="5">
    <source>
        <dbReference type="ARBA" id="ARBA00022729"/>
    </source>
</evidence>
<dbReference type="Gene3D" id="2.40.155.10">
    <property type="entry name" value="Green fluorescent protein"/>
    <property type="match status" value="1"/>
</dbReference>
<dbReference type="InterPro" id="IPR000152">
    <property type="entry name" value="EGF-type_Asp/Asn_hydroxyl_site"/>
</dbReference>
<dbReference type="InterPro" id="IPR009030">
    <property type="entry name" value="Growth_fac_rcpt_cys_sf"/>
</dbReference>
<feature type="domain" description="Nidogen G2 beta-barrel" evidence="17">
    <location>
        <begin position="392"/>
        <end position="619"/>
    </location>
</feature>
<dbReference type="GO" id="GO:0005509">
    <property type="term" value="F:calcium ion binding"/>
    <property type="evidence" value="ECO:0007669"/>
    <property type="project" value="InterPro"/>
</dbReference>
<dbReference type="FunFam" id="2.120.10.30:FF:000241">
    <property type="entry name" value="Low-density lipoprotein receptor-related protein 6"/>
    <property type="match status" value="1"/>
</dbReference>
<feature type="disulfide bond" evidence="12">
    <location>
        <begin position="896"/>
        <end position="913"/>
    </location>
</feature>
<dbReference type="InterPro" id="IPR001881">
    <property type="entry name" value="EGF-like_Ca-bd_dom"/>
</dbReference>
<comment type="caution">
    <text evidence="19">The sequence shown here is derived from an EMBL/GenBank/DDBJ whole genome shotgun (WGS) entry which is preliminary data.</text>
</comment>
<dbReference type="PROSITE" id="PS50993">
    <property type="entry name" value="NIDOGEN_G2"/>
    <property type="match status" value="1"/>
</dbReference>
<evidence type="ECO:0000313" key="20">
    <source>
        <dbReference type="Proteomes" id="UP001177023"/>
    </source>
</evidence>
<protein>
    <recommendedName>
        <fullName evidence="21">Nidogen-1</fullName>
    </recommendedName>
</protein>
<dbReference type="CDD" id="cd00054">
    <property type="entry name" value="EGF_CA"/>
    <property type="match status" value="1"/>
</dbReference>
<feature type="non-terminal residue" evidence="19">
    <location>
        <position position="1582"/>
    </location>
</feature>
<feature type="repeat" description="LDL-receptor class B" evidence="13">
    <location>
        <begin position="1409"/>
        <end position="1453"/>
    </location>
</feature>
<feature type="domain" description="EGF-like" evidence="16">
    <location>
        <begin position="830"/>
        <end position="869"/>
    </location>
</feature>
<evidence type="ECO:0000259" key="16">
    <source>
        <dbReference type="PROSITE" id="PS50026"/>
    </source>
</evidence>
<keyword evidence="7" id="KW-0106">Calcium</keyword>
<dbReference type="PROSITE" id="PS50026">
    <property type="entry name" value="EGF_3"/>
    <property type="match status" value="8"/>
</dbReference>
<feature type="disulfide bond" evidence="12">
    <location>
        <begin position="1159"/>
        <end position="1176"/>
    </location>
</feature>
<dbReference type="SUPFAM" id="SSF63825">
    <property type="entry name" value="YWTD domain"/>
    <property type="match status" value="1"/>
</dbReference>
<dbReference type="SMART" id="SM00682">
    <property type="entry name" value="G2F"/>
    <property type="match status" value="1"/>
</dbReference>
<feature type="repeat" description="LDL-receptor class B" evidence="13">
    <location>
        <begin position="1323"/>
        <end position="1365"/>
    </location>
</feature>
<comment type="caution">
    <text evidence="12">Lacks conserved residue(s) required for the propagation of feature annotation.</text>
</comment>
<dbReference type="FunFam" id="2.10.25.10:FF:000038">
    <property type="entry name" value="Fibrillin 2"/>
    <property type="match status" value="1"/>
</dbReference>
<dbReference type="PANTHER" id="PTHR24050">
    <property type="entry name" value="PA14 DOMAIN-CONTAINING PROTEIN"/>
    <property type="match status" value="1"/>
</dbReference>
<evidence type="ECO:0000256" key="2">
    <source>
        <dbReference type="ARBA" id="ARBA00022525"/>
    </source>
</evidence>
<keyword evidence="8" id="KW-0084">Basement membrane</keyword>
<proteinExistence type="predicted"/>
<dbReference type="Pfam" id="PF12946">
    <property type="entry name" value="EGF_MSP1_1"/>
    <property type="match status" value="1"/>
</dbReference>
<evidence type="ECO:0000256" key="7">
    <source>
        <dbReference type="ARBA" id="ARBA00022837"/>
    </source>
</evidence>
<dbReference type="Pfam" id="PF06119">
    <property type="entry name" value="NIDO"/>
    <property type="match status" value="1"/>
</dbReference>
<evidence type="ECO:0000313" key="19">
    <source>
        <dbReference type="EMBL" id="CAJ0577158.1"/>
    </source>
</evidence>
<evidence type="ECO:0000256" key="8">
    <source>
        <dbReference type="ARBA" id="ARBA00022869"/>
    </source>
</evidence>
<feature type="domain" description="EGF-like" evidence="16">
    <location>
        <begin position="1194"/>
        <end position="1231"/>
    </location>
</feature>
<feature type="region of interest" description="Disordered" evidence="14">
    <location>
        <begin position="613"/>
        <end position="636"/>
    </location>
</feature>
<dbReference type="PROSITE" id="PS51120">
    <property type="entry name" value="LDLRB"/>
    <property type="match status" value="3"/>
</dbReference>
<feature type="domain" description="EGF-like" evidence="16">
    <location>
        <begin position="886"/>
        <end position="927"/>
    </location>
</feature>
<dbReference type="Pfam" id="PF12947">
    <property type="entry name" value="EGF_3"/>
    <property type="match status" value="2"/>
</dbReference>
<keyword evidence="3" id="KW-0272">Extracellular matrix</keyword>
<accession>A0AA36G968</accession>
<evidence type="ECO:0000256" key="1">
    <source>
        <dbReference type="ARBA" id="ARBA00004302"/>
    </source>
</evidence>
<dbReference type="InterPro" id="IPR052235">
    <property type="entry name" value="Nephronectin_domain"/>
</dbReference>
<gene>
    <name evidence="19" type="ORF">MSPICULIGERA_LOCUS15436</name>
</gene>
<evidence type="ECO:0000256" key="10">
    <source>
        <dbReference type="ARBA" id="ARBA00023157"/>
    </source>
</evidence>
<dbReference type="Pfam" id="PF00058">
    <property type="entry name" value="Ldl_recept_b"/>
    <property type="match status" value="2"/>
</dbReference>
<evidence type="ECO:0000256" key="12">
    <source>
        <dbReference type="PROSITE-ProRule" id="PRU00076"/>
    </source>
</evidence>
<feature type="signal peptide" evidence="15">
    <location>
        <begin position="1"/>
        <end position="16"/>
    </location>
</feature>
<dbReference type="PROSITE" id="PS01187">
    <property type="entry name" value="EGF_CA"/>
    <property type="match status" value="1"/>
</dbReference>
<dbReference type="InterPro" id="IPR003886">
    <property type="entry name" value="NIDO_dom"/>
</dbReference>
<dbReference type="PROSITE" id="PS00010">
    <property type="entry name" value="ASX_HYDROXYL"/>
    <property type="match status" value="1"/>
</dbReference>
<keyword evidence="11" id="KW-0325">Glycoprotein</keyword>
<keyword evidence="6" id="KW-0677">Repeat</keyword>
<feature type="domain" description="EGF-like" evidence="16">
    <location>
        <begin position="1148"/>
        <end position="1191"/>
    </location>
</feature>
<dbReference type="SUPFAM" id="SSF54511">
    <property type="entry name" value="GFP-like"/>
    <property type="match status" value="1"/>
</dbReference>
<evidence type="ECO:0000256" key="6">
    <source>
        <dbReference type="ARBA" id="ARBA00022737"/>
    </source>
</evidence>
<feature type="compositionally biased region" description="Acidic residues" evidence="14">
    <location>
        <begin position="230"/>
        <end position="241"/>
    </location>
</feature>
<dbReference type="InterPro" id="IPR011042">
    <property type="entry name" value="6-blade_b-propeller_TolB-like"/>
</dbReference>
<dbReference type="InterPro" id="IPR049883">
    <property type="entry name" value="NOTCH1_EGF-like"/>
</dbReference>
<evidence type="ECO:0000256" key="13">
    <source>
        <dbReference type="PROSITE-ProRule" id="PRU00461"/>
    </source>
</evidence>
<organism evidence="19 20">
    <name type="scientific">Mesorhabditis spiculigera</name>
    <dbReference type="NCBI Taxonomy" id="96644"/>
    <lineage>
        <taxon>Eukaryota</taxon>
        <taxon>Metazoa</taxon>
        <taxon>Ecdysozoa</taxon>
        <taxon>Nematoda</taxon>
        <taxon>Chromadorea</taxon>
        <taxon>Rhabditida</taxon>
        <taxon>Rhabditina</taxon>
        <taxon>Rhabditomorpha</taxon>
        <taxon>Rhabditoidea</taxon>
        <taxon>Rhabditidae</taxon>
        <taxon>Mesorhabditinae</taxon>
        <taxon>Mesorhabditis</taxon>
    </lineage>
</organism>
<dbReference type="GO" id="GO:0005604">
    <property type="term" value="C:basement membrane"/>
    <property type="evidence" value="ECO:0007669"/>
    <property type="project" value="UniProtKB-SubCell"/>
</dbReference>
<comment type="subcellular location">
    <subcellularLocation>
        <location evidence="1">Secreted</location>
        <location evidence="1">Extracellular space</location>
        <location evidence="1">Extracellular matrix</location>
        <location evidence="1">Basement membrane</location>
    </subcellularLocation>
</comment>
<dbReference type="InterPro" id="IPR000742">
    <property type="entry name" value="EGF"/>
</dbReference>
<dbReference type="SUPFAM" id="SSF57196">
    <property type="entry name" value="EGF/Laminin"/>
    <property type="match status" value="2"/>
</dbReference>
<evidence type="ECO:0008006" key="21">
    <source>
        <dbReference type="Google" id="ProtNLM"/>
    </source>
</evidence>
<feature type="disulfide bond" evidence="12">
    <location>
        <begin position="1113"/>
        <end position="1130"/>
    </location>
</feature>
<name>A0AA36G968_9BILA</name>
<dbReference type="GO" id="GO:0007160">
    <property type="term" value="P:cell-matrix adhesion"/>
    <property type="evidence" value="ECO:0007669"/>
    <property type="project" value="InterPro"/>
</dbReference>
<keyword evidence="9" id="KW-0130">Cell adhesion</keyword>
<dbReference type="EMBL" id="CATQJA010002648">
    <property type="protein sequence ID" value="CAJ0577158.1"/>
    <property type="molecule type" value="Genomic_DNA"/>
</dbReference>
<dbReference type="Gene3D" id="2.10.25.10">
    <property type="entry name" value="Laminin"/>
    <property type="match status" value="10"/>
</dbReference>
<dbReference type="InterPro" id="IPR024731">
    <property type="entry name" value="NELL2-like_EGF"/>
</dbReference>
<keyword evidence="4 12" id="KW-0245">EGF-like domain</keyword>
<dbReference type="InterPro" id="IPR006605">
    <property type="entry name" value="G2_nidogen/fibulin_G2F"/>
</dbReference>
<dbReference type="InterPro" id="IPR024730">
    <property type="entry name" value="MSP1_EGF_1"/>
</dbReference>
<dbReference type="SMART" id="SM00135">
    <property type="entry name" value="LY"/>
    <property type="match status" value="5"/>
</dbReference>
<dbReference type="InterPro" id="IPR018097">
    <property type="entry name" value="EGF_Ca-bd_CS"/>
</dbReference>
<dbReference type="PANTHER" id="PTHR24050:SF28">
    <property type="entry name" value="UROMODULIN-LIKE"/>
    <property type="match status" value="1"/>
</dbReference>
<keyword evidence="2" id="KW-0964">Secreted</keyword>
<feature type="region of interest" description="Disordered" evidence="14">
    <location>
        <begin position="798"/>
        <end position="829"/>
    </location>
</feature>
<feature type="domain" description="EGF-like" evidence="16">
    <location>
        <begin position="1232"/>
        <end position="1273"/>
    </location>
</feature>
<dbReference type="SUPFAM" id="SSF57184">
    <property type="entry name" value="Growth factor receptor domain"/>
    <property type="match status" value="1"/>
</dbReference>
<feature type="compositionally biased region" description="Basic and acidic residues" evidence="14">
    <location>
        <begin position="729"/>
        <end position="738"/>
    </location>
</feature>
<feature type="region of interest" description="Disordered" evidence="14">
    <location>
        <begin position="287"/>
        <end position="327"/>
    </location>
</feature>
<dbReference type="Pfam" id="PF07474">
    <property type="entry name" value="G2F"/>
    <property type="match status" value="1"/>
</dbReference>
<feature type="chain" id="PRO_5041281727" description="Nidogen-1" evidence="15">
    <location>
        <begin position="17"/>
        <end position="1582"/>
    </location>
</feature>
<feature type="region of interest" description="Disordered" evidence="14">
    <location>
        <begin position="729"/>
        <end position="758"/>
    </location>
</feature>
<evidence type="ECO:0000256" key="15">
    <source>
        <dbReference type="SAM" id="SignalP"/>
    </source>
</evidence>
<keyword evidence="5 15" id="KW-0732">Signal</keyword>
<evidence type="ECO:0000259" key="18">
    <source>
        <dbReference type="PROSITE" id="PS51220"/>
    </source>
</evidence>
<dbReference type="SMART" id="SM00539">
    <property type="entry name" value="NIDO"/>
    <property type="match status" value="1"/>
</dbReference>
<dbReference type="PROSITE" id="PS51220">
    <property type="entry name" value="NIDO"/>
    <property type="match status" value="1"/>
</dbReference>
<dbReference type="Proteomes" id="UP001177023">
    <property type="component" value="Unassembled WGS sequence"/>
</dbReference>
<dbReference type="SMART" id="SM00181">
    <property type="entry name" value="EGF"/>
    <property type="match status" value="13"/>
</dbReference>
<evidence type="ECO:0000259" key="17">
    <source>
        <dbReference type="PROSITE" id="PS50993"/>
    </source>
</evidence>